<evidence type="ECO:0000313" key="2">
    <source>
        <dbReference type="EMBL" id="KAH7238958.1"/>
    </source>
</evidence>
<organism evidence="2 3">
    <name type="scientific">Fusarium tricinctum</name>
    <dbReference type="NCBI Taxonomy" id="61284"/>
    <lineage>
        <taxon>Eukaryota</taxon>
        <taxon>Fungi</taxon>
        <taxon>Dikarya</taxon>
        <taxon>Ascomycota</taxon>
        <taxon>Pezizomycotina</taxon>
        <taxon>Sordariomycetes</taxon>
        <taxon>Hypocreomycetidae</taxon>
        <taxon>Hypocreales</taxon>
        <taxon>Nectriaceae</taxon>
        <taxon>Fusarium</taxon>
        <taxon>Fusarium tricinctum species complex</taxon>
    </lineage>
</organism>
<feature type="compositionally biased region" description="Polar residues" evidence="1">
    <location>
        <begin position="37"/>
        <end position="47"/>
    </location>
</feature>
<accession>A0A8K0RUV9</accession>
<name>A0A8K0RUV9_9HYPO</name>
<protein>
    <submittedName>
        <fullName evidence="2">Uncharacterized protein</fullName>
    </submittedName>
</protein>
<feature type="compositionally biased region" description="Basic and acidic residues" evidence="1">
    <location>
        <begin position="48"/>
        <end position="66"/>
    </location>
</feature>
<evidence type="ECO:0000313" key="3">
    <source>
        <dbReference type="Proteomes" id="UP000813427"/>
    </source>
</evidence>
<feature type="compositionally biased region" description="Basic residues" evidence="1">
    <location>
        <begin position="69"/>
        <end position="78"/>
    </location>
</feature>
<sequence>MPAWQKIVILQRTLSRPFFALTIALPLRDGHTRRTHSPNILSISGSPSDKRFPVETTRTGDRERNAFRGSRHPRANPA</sequence>
<comment type="caution">
    <text evidence="2">The sequence shown here is derived from an EMBL/GenBank/DDBJ whole genome shotgun (WGS) entry which is preliminary data.</text>
</comment>
<gene>
    <name evidence="2" type="ORF">BKA59DRAFT_483579</name>
</gene>
<proteinExistence type="predicted"/>
<feature type="region of interest" description="Disordered" evidence="1">
    <location>
        <begin position="30"/>
        <end position="78"/>
    </location>
</feature>
<keyword evidence="3" id="KW-1185">Reference proteome</keyword>
<reference evidence="2" key="1">
    <citation type="journal article" date="2021" name="Nat. Commun.">
        <title>Genetic determinants of endophytism in the Arabidopsis root mycobiome.</title>
        <authorList>
            <person name="Mesny F."/>
            <person name="Miyauchi S."/>
            <person name="Thiergart T."/>
            <person name="Pickel B."/>
            <person name="Atanasova L."/>
            <person name="Karlsson M."/>
            <person name="Huettel B."/>
            <person name="Barry K.W."/>
            <person name="Haridas S."/>
            <person name="Chen C."/>
            <person name="Bauer D."/>
            <person name="Andreopoulos W."/>
            <person name="Pangilinan J."/>
            <person name="LaButti K."/>
            <person name="Riley R."/>
            <person name="Lipzen A."/>
            <person name="Clum A."/>
            <person name="Drula E."/>
            <person name="Henrissat B."/>
            <person name="Kohler A."/>
            <person name="Grigoriev I.V."/>
            <person name="Martin F.M."/>
            <person name="Hacquard S."/>
        </authorList>
    </citation>
    <scope>NUCLEOTIDE SEQUENCE</scope>
    <source>
        <strain evidence="2">MPI-SDFR-AT-0068</strain>
    </source>
</reference>
<dbReference type="EMBL" id="JAGPXF010000006">
    <property type="protein sequence ID" value="KAH7238958.1"/>
    <property type="molecule type" value="Genomic_DNA"/>
</dbReference>
<dbReference type="AlphaFoldDB" id="A0A8K0RUV9"/>
<dbReference type="Proteomes" id="UP000813427">
    <property type="component" value="Unassembled WGS sequence"/>
</dbReference>
<evidence type="ECO:0000256" key="1">
    <source>
        <dbReference type="SAM" id="MobiDB-lite"/>
    </source>
</evidence>